<sequence>MCYSVVSYWVGNHDKRDRQGLYLPILRTQVSAASRASTRADGAGMRKLQCVCSPTIHPGSFRCRHHHTDYKWVARPGNKPNQLASSVAKVL</sequence>
<proteinExistence type="predicted"/>
<reference evidence="1 2" key="1">
    <citation type="journal article" date="2021" name="BMC Genomics">
        <title>Datura genome reveals duplications of psychoactive alkaloid biosynthetic genes and high mutation rate following tissue culture.</title>
        <authorList>
            <person name="Rajewski A."/>
            <person name="Carter-House D."/>
            <person name="Stajich J."/>
            <person name="Litt A."/>
        </authorList>
    </citation>
    <scope>NUCLEOTIDE SEQUENCE [LARGE SCALE GENOMIC DNA]</scope>
    <source>
        <strain evidence="1">AR-01</strain>
    </source>
</reference>
<name>A0ABS8RVN3_DATST</name>
<dbReference type="Proteomes" id="UP000823775">
    <property type="component" value="Unassembled WGS sequence"/>
</dbReference>
<dbReference type="PANTHER" id="PTHR33132:SF111">
    <property type="entry name" value="OS08G0167249 PROTEIN"/>
    <property type="match status" value="1"/>
</dbReference>
<gene>
    <name evidence="1" type="ORF">HAX54_008574</name>
</gene>
<dbReference type="PANTHER" id="PTHR33132">
    <property type="entry name" value="OSJNBB0118P14.9 PROTEIN"/>
    <property type="match status" value="1"/>
</dbReference>
<evidence type="ECO:0000313" key="1">
    <source>
        <dbReference type="EMBL" id="MCD7450831.1"/>
    </source>
</evidence>
<protein>
    <submittedName>
        <fullName evidence="1">Uncharacterized protein</fullName>
    </submittedName>
</protein>
<dbReference type="EMBL" id="JACEIK010000145">
    <property type="protein sequence ID" value="MCD7450831.1"/>
    <property type="molecule type" value="Genomic_DNA"/>
</dbReference>
<comment type="caution">
    <text evidence="1">The sequence shown here is derived from an EMBL/GenBank/DDBJ whole genome shotgun (WGS) entry which is preliminary data.</text>
</comment>
<organism evidence="1 2">
    <name type="scientific">Datura stramonium</name>
    <name type="common">Jimsonweed</name>
    <name type="synonym">Common thornapple</name>
    <dbReference type="NCBI Taxonomy" id="4076"/>
    <lineage>
        <taxon>Eukaryota</taxon>
        <taxon>Viridiplantae</taxon>
        <taxon>Streptophyta</taxon>
        <taxon>Embryophyta</taxon>
        <taxon>Tracheophyta</taxon>
        <taxon>Spermatophyta</taxon>
        <taxon>Magnoliopsida</taxon>
        <taxon>eudicotyledons</taxon>
        <taxon>Gunneridae</taxon>
        <taxon>Pentapetalae</taxon>
        <taxon>asterids</taxon>
        <taxon>lamiids</taxon>
        <taxon>Solanales</taxon>
        <taxon>Solanaceae</taxon>
        <taxon>Solanoideae</taxon>
        <taxon>Datureae</taxon>
        <taxon>Datura</taxon>
    </lineage>
</organism>
<evidence type="ECO:0000313" key="2">
    <source>
        <dbReference type="Proteomes" id="UP000823775"/>
    </source>
</evidence>
<keyword evidence="2" id="KW-1185">Reference proteome</keyword>
<accession>A0ABS8RVN3</accession>